<accession>A0A7X3S5Z0</accession>
<evidence type="ECO:0000313" key="5">
    <source>
        <dbReference type="Proteomes" id="UP000433101"/>
    </source>
</evidence>
<dbReference type="InterPro" id="IPR038188">
    <property type="entry name" value="TorS_sensor_sf"/>
</dbReference>
<proteinExistence type="predicted"/>
<dbReference type="AlphaFoldDB" id="A0A7X3S5Z0"/>
<keyword evidence="2" id="KW-0812">Transmembrane</keyword>
<gene>
    <name evidence="4" type="ORF">GR183_01460</name>
</gene>
<feature type="domain" description="Guanylate cyclase" evidence="3">
    <location>
        <begin position="408"/>
        <end position="543"/>
    </location>
</feature>
<evidence type="ECO:0000256" key="1">
    <source>
        <dbReference type="SAM" id="MobiDB-lite"/>
    </source>
</evidence>
<dbReference type="GO" id="GO:0035556">
    <property type="term" value="P:intracellular signal transduction"/>
    <property type="evidence" value="ECO:0007669"/>
    <property type="project" value="InterPro"/>
</dbReference>
<dbReference type="PANTHER" id="PTHR43081">
    <property type="entry name" value="ADENYLATE CYCLASE, TERMINAL-DIFFERENTIATION SPECIFIC-RELATED"/>
    <property type="match status" value="1"/>
</dbReference>
<evidence type="ECO:0000259" key="3">
    <source>
        <dbReference type="PROSITE" id="PS50125"/>
    </source>
</evidence>
<keyword evidence="2" id="KW-1133">Transmembrane helix</keyword>
<dbReference type="SUPFAM" id="SSF55073">
    <property type="entry name" value="Nucleotide cyclase"/>
    <property type="match status" value="1"/>
</dbReference>
<dbReference type="Pfam" id="PF00211">
    <property type="entry name" value="Guanylate_cyc"/>
    <property type="match status" value="1"/>
</dbReference>
<dbReference type="GO" id="GO:0006171">
    <property type="term" value="P:cAMP biosynthetic process"/>
    <property type="evidence" value="ECO:0007669"/>
    <property type="project" value="TreeGrafter"/>
</dbReference>
<keyword evidence="2" id="KW-0472">Membrane</keyword>
<reference evidence="4 5" key="1">
    <citation type="submission" date="2019-12" db="EMBL/GenBank/DDBJ databases">
        <authorList>
            <person name="Li M."/>
        </authorList>
    </citation>
    <scope>NUCLEOTIDE SEQUENCE [LARGE SCALE GENOMIC DNA]</scope>
    <source>
        <strain evidence="4 5">GBMRC 2046</strain>
    </source>
</reference>
<dbReference type="Proteomes" id="UP000433101">
    <property type="component" value="Unassembled WGS sequence"/>
</dbReference>
<comment type="caution">
    <text evidence="4">The sequence shown here is derived from an EMBL/GenBank/DDBJ whole genome shotgun (WGS) entry which is preliminary data.</text>
</comment>
<feature type="transmembrane region" description="Helical" evidence="2">
    <location>
        <begin position="287"/>
        <end position="310"/>
    </location>
</feature>
<organism evidence="4 5">
    <name type="scientific">Stappia sediminis</name>
    <dbReference type="NCBI Taxonomy" id="2692190"/>
    <lineage>
        <taxon>Bacteria</taxon>
        <taxon>Pseudomonadati</taxon>
        <taxon>Pseudomonadota</taxon>
        <taxon>Alphaproteobacteria</taxon>
        <taxon>Hyphomicrobiales</taxon>
        <taxon>Stappiaceae</taxon>
        <taxon>Stappia</taxon>
    </lineage>
</organism>
<evidence type="ECO:0000256" key="2">
    <source>
        <dbReference type="SAM" id="Phobius"/>
    </source>
</evidence>
<keyword evidence="5" id="KW-1185">Reference proteome</keyword>
<sequence length="666" mass="74534">MGLIVMTVRLFEIRSELSQLRDNALPRLVKLAQLSQEASATSSIAPALSSNPSRSEFDTLLSRINDKENSQRTLIEELDGLYGDEGPSNTLRKNGNLLTANLAALTDVVREQIAISERLEDHEIFLRGLLEVLSDGKGTGAQREGIAPDGDAIFLARVGEVGSRAILKTLNLLLDPNRARLSHNQDEIDSDVQVLIETLAAGDNSLSKNVDERVVTARRFVEFWSGQKDKVYSDKASALANEFRIKALAEENSLVANRLLSSASNTFWRASNELEAQVARVNDTTRLTLASIFVVALAFGIGNFFIWYVLKRRVFGRLDRIRDALRTFAETRDRTFADSIPDEIGEISTSLMHYMAVIDDRETKLAEKSGALEQLSKQLAKYLSPQVYDSIFSGKQEVKVASSRKKLTIFFSDIARFTETADRLESEELTQLLNQYLTEMSRIALDHGATIDKYVGDAILIFFGDPETSGVKNDALACAMMAIAMRRRMRELQDVWREAGIEKPLKVRMGIHTGYCTVGNFGSEDRMDYTIVGSAVNIAARLEEMAEPGEILISFETFAHVSEAIFCEERGMAEVRGVAYPVATYRVVNSYENLGRERRRIQENHAHLRLELDVEAMNADDRRRAERSLKGALESLLSHNNSPKQKRTLSSKAPETVRAVRKKRNQ</sequence>
<dbReference type="InterPro" id="IPR029787">
    <property type="entry name" value="Nucleotide_cyclase"/>
</dbReference>
<dbReference type="PROSITE" id="PS50125">
    <property type="entry name" value="GUANYLATE_CYCLASE_2"/>
    <property type="match status" value="1"/>
</dbReference>
<dbReference type="Gene3D" id="3.30.70.1230">
    <property type="entry name" value="Nucleotide cyclase"/>
    <property type="match status" value="1"/>
</dbReference>
<feature type="region of interest" description="Disordered" evidence="1">
    <location>
        <begin position="635"/>
        <end position="666"/>
    </location>
</feature>
<dbReference type="GO" id="GO:0004016">
    <property type="term" value="F:adenylate cyclase activity"/>
    <property type="evidence" value="ECO:0007669"/>
    <property type="project" value="UniProtKB-ARBA"/>
</dbReference>
<protein>
    <recommendedName>
        <fullName evidence="3">Guanylate cyclase domain-containing protein</fullName>
    </recommendedName>
</protein>
<dbReference type="InterPro" id="IPR001054">
    <property type="entry name" value="A/G_cyclase"/>
</dbReference>
<dbReference type="Gene3D" id="1.20.58.920">
    <property type="match status" value="1"/>
</dbReference>
<dbReference type="PANTHER" id="PTHR43081:SF18">
    <property type="entry name" value="BLL7624 PROTEIN"/>
    <property type="match status" value="1"/>
</dbReference>
<dbReference type="InterPro" id="IPR050697">
    <property type="entry name" value="Adenylyl/Guanylyl_Cyclase_3/4"/>
</dbReference>
<dbReference type="EMBL" id="WUMV01000001">
    <property type="protein sequence ID" value="MXN63557.1"/>
    <property type="molecule type" value="Genomic_DNA"/>
</dbReference>
<name>A0A7X3S5Z0_9HYPH</name>
<evidence type="ECO:0000313" key="4">
    <source>
        <dbReference type="EMBL" id="MXN63557.1"/>
    </source>
</evidence>
<dbReference type="SMART" id="SM00044">
    <property type="entry name" value="CYCc"/>
    <property type="match status" value="1"/>
</dbReference>
<dbReference type="CDD" id="cd07302">
    <property type="entry name" value="CHD"/>
    <property type="match status" value="1"/>
</dbReference>